<dbReference type="EMBL" id="SGWV01000009">
    <property type="protein sequence ID" value="RZS54932.1"/>
    <property type="molecule type" value="Genomic_DNA"/>
</dbReference>
<reference evidence="2 3" key="1">
    <citation type="submission" date="2019-02" db="EMBL/GenBank/DDBJ databases">
        <title>Genomic Encyclopedia of Type Strains, Phase IV (KMG-IV): sequencing the most valuable type-strain genomes for metagenomic binning, comparative biology and taxonomic classification.</title>
        <authorList>
            <person name="Goeker M."/>
        </authorList>
    </citation>
    <scope>NUCLEOTIDE SEQUENCE [LARGE SCALE GENOMIC DNA]</scope>
    <source>
        <strain evidence="2 3">DSM 10617</strain>
    </source>
</reference>
<name>A0A4Q7LL34_9BURK</name>
<comment type="caution">
    <text evidence="2">The sequence shown here is derived from an EMBL/GenBank/DDBJ whole genome shotgun (WGS) entry which is preliminary data.</text>
</comment>
<feature type="region of interest" description="Disordered" evidence="1">
    <location>
        <begin position="40"/>
        <end position="61"/>
    </location>
</feature>
<protein>
    <submittedName>
        <fullName evidence="2">Uncharacterized protein</fullName>
    </submittedName>
</protein>
<evidence type="ECO:0000313" key="2">
    <source>
        <dbReference type="EMBL" id="RZS54932.1"/>
    </source>
</evidence>
<sequence length="102" mass="10936">MKTLDRDRPLSHRQRMTLFVAAHLSLPILAYGTALAIGHGHDMPPVPAGTRQVSTGQTERSMPDVALTVAAADRGSDAAPAGLDQAKPWRIDTSGRISWQVP</sequence>
<dbReference type="RefSeq" id="WP_130482241.1">
    <property type="nucleotide sequence ID" value="NZ_SGWV01000009.1"/>
</dbReference>
<proteinExistence type="predicted"/>
<evidence type="ECO:0000256" key="1">
    <source>
        <dbReference type="SAM" id="MobiDB-lite"/>
    </source>
</evidence>
<dbReference type="AlphaFoldDB" id="A0A4Q7LL34"/>
<feature type="compositionally biased region" description="Polar residues" evidence="1">
    <location>
        <begin position="51"/>
        <end position="60"/>
    </location>
</feature>
<keyword evidence="3" id="KW-1185">Reference proteome</keyword>
<evidence type="ECO:0000313" key="3">
    <source>
        <dbReference type="Proteomes" id="UP000293433"/>
    </source>
</evidence>
<accession>A0A4Q7LL34</accession>
<organism evidence="2 3">
    <name type="scientific">Sphaerotilus mobilis</name>
    <dbReference type="NCBI Taxonomy" id="47994"/>
    <lineage>
        <taxon>Bacteria</taxon>
        <taxon>Pseudomonadati</taxon>
        <taxon>Pseudomonadota</taxon>
        <taxon>Betaproteobacteria</taxon>
        <taxon>Burkholderiales</taxon>
        <taxon>Sphaerotilaceae</taxon>
        <taxon>Sphaerotilus</taxon>
    </lineage>
</organism>
<gene>
    <name evidence="2" type="ORF">EV685_2418</name>
</gene>
<dbReference type="Proteomes" id="UP000293433">
    <property type="component" value="Unassembled WGS sequence"/>
</dbReference>